<reference evidence="2 3" key="1">
    <citation type="submission" date="2015-07" db="EMBL/GenBank/DDBJ databases">
        <title>Comparative genomics of the Sigatoka disease complex on banana suggests a link between parallel evolutionary changes in Pseudocercospora fijiensis and Pseudocercospora eumusae and increased virulence on the banana host.</title>
        <authorList>
            <person name="Chang T.-C."/>
            <person name="Salvucci A."/>
            <person name="Crous P.W."/>
            <person name="Stergiopoulos I."/>
        </authorList>
    </citation>
    <scope>NUCLEOTIDE SEQUENCE [LARGE SCALE GENOMIC DNA]</scope>
    <source>
        <strain evidence="2 3">CBS 116634</strain>
    </source>
</reference>
<dbReference type="Proteomes" id="UP000073492">
    <property type="component" value="Unassembled WGS sequence"/>
</dbReference>
<keyword evidence="3" id="KW-1185">Reference proteome</keyword>
<protein>
    <submittedName>
        <fullName evidence="2">Uncharacterized protein</fullName>
    </submittedName>
</protein>
<sequence>MAEIVGMDVYGVNYTGCPRTPNTLTNAKTAYALLLVMCGTCHDNQHTSRYCDLDKSFQSQDAWLHQFTADMPHIDSVYVKINSPWPLDSAGIGAEHFKQWPRSPYSFDLAKALEPFTEIPRIAKPTVVAHTVCQMAEASDGLAADALVPDESPRHICWTREGGWDDLCAEHQEARRDYPDLDGFEYRSIHADSEDEDEDESEEGHQEQND</sequence>
<name>A0A139I2F4_9PEZI</name>
<gene>
    <name evidence="2" type="ORF">AC579_4667</name>
</gene>
<comment type="caution">
    <text evidence="2">The sequence shown here is derived from an EMBL/GenBank/DDBJ whole genome shotgun (WGS) entry which is preliminary data.</text>
</comment>
<feature type="compositionally biased region" description="Basic and acidic residues" evidence="1">
    <location>
        <begin position="179"/>
        <end position="192"/>
    </location>
</feature>
<dbReference type="EMBL" id="LFZO01000393">
    <property type="protein sequence ID" value="KXT08884.1"/>
    <property type="molecule type" value="Genomic_DNA"/>
</dbReference>
<dbReference type="AlphaFoldDB" id="A0A139I2F4"/>
<evidence type="ECO:0000313" key="2">
    <source>
        <dbReference type="EMBL" id="KXT08884.1"/>
    </source>
</evidence>
<feature type="region of interest" description="Disordered" evidence="1">
    <location>
        <begin position="179"/>
        <end position="210"/>
    </location>
</feature>
<accession>A0A139I2F4</accession>
<organism evidence="2 3">
    <name type="scientific">Pseudocercospora musae</name>
    <dbReference type="NCBI Taxonomy" id="113226"/>
    <lineage>
        <taxon>Eukaryota</taxon>
        <taxon>Fungi</taxon>
        <taxon>Dikarya</taxon>
        <taxon>Ascomycota</taxon>
        <taxon>Pezizomycotina</taxon>
        <taxon>Dothideomycetes</taxon>
        <taxon>Dothideomycetidae</taxon>
        <taxon>Mycosphaerellales</taxon>
        <taxon>Mycosphaerellaceae</taxon>
        <taxon>Pseudocercospora</taxon>
    </lineage>
</organism>
<proteinExistence type="predicted"/>
<evidence type="ECO:0000256" key="1">
    <source>
        <dbReference type="SAM" id="MobiDB-lite"/>
    </source>
</evidence>
<feature type="compositionally biased region" description="Acidic residues" evidence="1">
    <location>
        <begin position="193"/>
        <end position="202"/>
    </location>
</feature>
<evidence type="ECO:0000313" key="3">
    <source>
        <dbReference type="Proteomes" id="UP000073492"/>
    </source>
</evidence>